<dbReference type="Gene3D" id="3.40.50.300">
    <property type="entry name" value="P-loop containing nucleotide triphosphate hydrolases"/>
    <property type="match status" value="4"/>
</dbReference>
<evidence type="ECO:0000256" key="8">
    <source>
        <dbReference type="ARBA" id="ARBA00023125"/>
    </source>
</evidence>
<evidence type="ECO:0000256" key="15">
    <source>
        <dbReference type="PROSITE-ProRule" id="PRU00560"/>
    </source>
</evidence>
<dbReference type="GO" id="GO:0043138">
    <property type="term" value="F:3'-5' DNA helicase activity"/>
    <property type="evidence" value="ECO:0007669"/>
    <property type="project" value="UniProtKB-EC"/>
</dbReference>
<dbReference type="RefSeq" id="WP_269333153.1">
    <property type="nucleotide sequence ID" value="NZ_JAMZFT010000002.1"/>
</dbReference>
<evidence type="ECO:0000313" key="20">
    <source>
        <dbReference type="Proteomes" id="UP001055804"/>
    </source>
</evidence>
<keyword evidence="7 15" id="KW-0067">ATP-binding</keyword>
<keyword evidence="8" id="KW-0238">DNA-binding</keyword>
<keyword evidence="9" id="KW-0234">DNA repair</keyword>
<keyword evidence="4 15" id="KW-0378">Hydrolase</keyword>
<dbReference type="InterPro" id="IPR000212">
    <property type="entry name" value="DNA_helicase_UvrD/REP"/>
</dbReference>
<keyword evidence="3" id="KW-0227">DNA damage</keyword>
<protein>
    <recommendedName>
        <fullName evidence="12">DNA 3'-5' helicase</fullName>
        <ecNumber evidence="12">5.6.2.4</ecNumber>
    </recommendedName>
    <alternativeName>
        <fullName evidence="13">DNA 3'-5' helicase II</fullName>
    </alternativeName>
</protein>
<evidence type="ECO:0000256" key="6">
    <source>
        <dbReference type="ARBA" id="ARBA00022839"/>
    </source>
</evidence>
<evidence type="ECO:0000256" key="7">
    <source>
        <dbReference type="ARBA" id="ARBA00022840"/>
    </source>
</evidence>
<keyword evidence="6" id="KW-0269">Exonuclease</keyword>
<evidence type="ECO:0000256" key="11">
    <source>
        <dbReference type="ARBA" id="ARBA00034617"/>
    </source>
</evidence>
<evidence type="ECO:0000256" key="12">
    <source>
        <dbReference type="ARBA" id="ARBA00034808"/>
    </source>
</evidence>
<organism evidence="19 20">
    <name type="scientific">Futiania mangrovi</name>
    <dbReference type="NCBI Taxonomy" id="2959716"/>
    <lineage>
        <taxon>Bacteria</taxon>
        <taxon>Pseudomonadati</taxon>
        <taxon>Pseudomonadota</taxon>
        <taxon>Alphaproteobacteria</taxon>
        <taxon>Futianiales</taxon>
        <taxon>Futianiaceae</taxon>
        <taxon>Futiania</taxon>
    </lineage>
</organism>
<dbReference type="Proteomes" id="UP001055804">
    <property type="component" value="Unassembled WGS sequence"/>
</dbReference>
<keyword evidence="1" id="KW-0540">Nuclease</keyword>
<dbReference type="InterPro" id="IPR011604">
    <property type="entry name" value="PDDEXK-like_dom_sf"/>
</dbReference>
<reference evidence="19" key="1">
    <citation type="submission" date="2022-06" db="EMBL/GenBank/DDBJ databases">
        <title>Isolation and Genomics of Futiania mangrovii gen. nov., sp. nov., a Rare and Metabolically-versatile member in the Class Alphaproteobacteria.</title>
        <authorList>
            <person name="Liu L."/>
            <person name="Huang W.-C."/>
            <person name="Pan J."/>
            <person name="Li J."/>
            <person name="Huang Y."/>
            <person name="Du H."/>
            <person name="Liu Y."/>
            <person name="Li M."/>
        </authorList>
    </citation>
    <scope>NUCLEOTIDE SEQUENCE</scope>
    <source>
        <strain evidence="19">FT118</strain>
    </source>
</reference>
<evidence type="ECO:0000256" key="14">
    <source>
        <dbReference type="ARBA" id="ARBA00048988"/>
    </source>
</evidence>
<dbReference type="InterPro" id="IPR027417">
    <property type="entry name" value="P-loop_NTPase"/>
</dbReference>
<dbReference type="Pfam" id="PF12705">
    <property type="entry name" value="PDDEXK_1"/>
    <property type="match status" value="1"/>
</dbReference>
<evidence type="ECO:0000256" key="1">
    <source>
        <dbReference type="ARBA" id="ARBA00022722"/>
    </source>
</evidence>
<evidence type="ECO:0000259" key="17">
    <source>
        <dbReference type="PROSITE" id="PS51198"/>
    </source>
</evidence>
<evidence type="ECO:0000256" key="9">
    <source>
        <dbReference type="ARBA" id="ARBA00023204"/>
    </source>
</evidence>
<dbReference type="SUPFAM" id="SSF52540">
    <property type="entry name" value="P-loop containing nucleoside triphosphate hydrolases"/>
    <property type="match status" value="1"/>
</dbReference>
<dbReference type="Pfam" id="PF13361">
    <property type="entry name" value="UvrD_C"/>
    <property type="match status" value="1"/>
</dbReference>
<dbReference type="Pfam" id="PF00580">
    <property type="entry name" value="UvrD-helicase"/>
    <property type="match status" value="1"/>
</dbReference>
<comment type="catalytic activity">
    <reaction evidence="14">
        <text>ATP + H2O = ADP + phosphate + H(+)</text>
        <dbReference type="Rhea" id="RHEA:13065"/>
        <dbReference type="ChEBI" id="CHEBI:15377"/>
        <dbReference type="ChEBI" id="CHEBI:15378"/>
        <dbReference type="ChEBI" id="CHEBI:30616"/>
        <dbReference type="ChEBI" id="CHEBI:43474"/>
        <dbReference type="ChEBI" id="CHEBI:456216"/>
        <dbReference type="EC" id="5.6.2.4"/>
    </reaction>
</comment>
<evidence type="ECO:0000256" key="16">
    <source>
        <dbReference type="SAM" id="MobiDB-lite"/>
    </source>
</evidence>
<feature type="compositionally biased region" description="Low complexity" evidence="16">
    <location>
        <begin position="931"/>
        <end position="942"/>
    </location>
</feature>
<dbReference type="InterPro" id="IPR014017">
    <property type="entry name" value="DNA_helicase_UvrD-like_C"/>
</dbReference>
<dbReference type="InterPro" id="IPR014016">
    <property type="entry name" value="UvrD-like_ATP-bd"/>
</dbReference>
<dbReference type="PANTHER" id="PTHR11070:SF2">
    <property type="entry name" value="ATP-DEPENDENT DNA HELICASE SRS2"/>
    <property type="match status" value="1"/>
</dbReference>
<dbReference type="GO" id="GO:0004527">
    <property type="term" value="F:exonuclease activity"/>
    <property type="evidence" value="ECO:0007669"/>
    <property type="project" value="UniProtKB-KW"/>
</dbReference>
<feature type="region of interest" description="Disordered" evidence="16">
    <location>
        <begin position="931"/>
        <end position="979"/>
    </location>
</feature>
<name>A0A9J6PHD3_9PROT</name>
<accession>A0A9J6PHD3</accession>
<feature type="domain" description="UvrD-like helicase ATP-binding" evidence="17">
    <location>
        <begin position="8"/>
        <end position="487"/>
    </location>
</feature>
<dbReference type="InterPro" id="IPR038726">
    <property type="entry name" value="PDDEXK_AddAB-type"/>
</dbReference>
<dbReference type="InterPro" id="IPR011335">
    <property type="entry name" value="Restrct_endonuc-II-like"/>
</dbReference>
<evidence type="ECO:0000256" key="13">
    <source>
        <dbReference type="ARBA" id="ARBA00034923"/>
    </source>
</evidence>
<feature type="binding site" evidence="15">
    <location>
        <begin position="29"/>
        <end position="36"/>
    </location>
    <ligand>
        <name>ATP</name>
        <dbReference type="ChEBI" id="CHEBI:30616"/>
    </ligand>
</feature>
<dbReference type="GO" id="GO:0033202">
    <property type="term" value="C:DNA helicase complex"/>
    <property type="evidence" value="ECO:0007669"/>
    <property type="project" value="TreeGrafter"/>
</dbReference>
<evidence type="ECO:0000256" key="2">
    <source>
        <dbReference type="ARBA" id="ARBA00022741"/>
    </source>
</evidence>
<dbReference type="NCBIfam" id="TIGR02784">
    <property type="entry name" value="addA_alphas"/>
    <property type="match status" value="1"/>
</dbReference>
<evidence type="ECO:0000313" key="19">
    <source>
        <dbReference type="EMBL" id="MCP1337224.1"/>
    </source>
</evidence>
<sequence length="1161" mass="124843">MTLTPEFRESVRAPQRAAAAPDASVWVSANAGSGKTRVLVDRVARLLLAGTPPARLLCLTFTKAAASEMATRLFRTLGGWATMPDAQLHEALEELTGEAADADRLRDARRLFARALETPGGLKIQTIHAFCESLLKRFPLEAGLSPHFEVADEGTAKALLGEAFDGVLSHLDAAQRGEIAAAVDRLSEVCTHETLLGHVRTLQTLWRRHGTGERDAEAELAALAATLGIAPGTTADQARAEYAAESGRHGWQEALEKLSQEKGKEAPPRAVRLLAALRGNEPGAREAAYRDFALTQKGEARKKIVPKGLLKADPAAADTLEAIQDWVVATDARVRAARQLEAMDAILTVAHAVDDRYRIAKRARALLDYDDLIDAARDLLVHGRMTPWVLFKLDGGIDHVLVDEAQDTAPEQWQIVGALTEEFFAGEGARPVARTLFAVGDEKQSIYSFQGADPGAVAATRETFRGAARAGGARWAEPRLDTSFRTVPAVLHAVDAVFADPAARDGLVFDGDDAIAHRAYREGEPGSVELWPLLASDVEDKPDAWWTEVDRPSPASGRLRLARLIAEQVTGWLSGLAPRRIEALQRDARPGDILILVRKRDALARALARELKTLGVPVAGTDRMMLTEQISVMDLLAVAEVALLPENDLALATALKTPLCGLSDDHLIALAPKRTGTLWHALETAAAAPDAAPGIAAAHGLLARARARADFTAPFEFFSWLLEAEGGRTRLAARLGPEIHDPVDELLAQALDFERTGTPALQAFLHWIRRSAHEVKREMEQQADAVRIMTVHGAKGLEANIVILPDTTAKPSDGSKTSGLFHDADLNATVWGLGKDSDADAVAEARGRREKEIAREERRLLYVALTRARDQLIVAGALGGKPKEGAEPEAPEGSWYALVTDGLARLGAQETAVPGIERPVLHYATDGGVRTQAAADTAARTPAPAPAWLWQPPREEPRPTRPLSPSAALGEEPGPGAVDPERARLARRRGTLIHRLLETLPELPVADRAAAGRRYLDTAARDLDEDVRGALLEEALGVLATEGLAPLFAPGSRAEVPLAGVLADLGGRVVSGTVDRLAVTDTQVIVADYKTNRPPPADVKDVPDAYAAQMAVYRAALREIYPGREIACWLVWTWEARAMRLADGVLDAALARLAPGTHPLA</sequence>
<dbReference type="GO" id="GO:0005524">
    <property type="term" value="F:ATP binding"/>
    <property type="evidence" value="ECO:0007669"/>
    <property type="project" value="UniProtKB-UniRule"/>
</dbReference>
<dbReference type="PROSITE" id="PS51198">
    <property type="entry name" value="UVRD_HELICASE_ATP_BIND"/>
    <property type="match status" value="1"/>
</dbReference>
<gene>
    <name evidence="19" type="primary">addA</name>
    <name evidence="19" type="ORF">NJQ99_12450</name>
</gene>
<proteinExistence type="predicted"/>
<evidence type="ECO:0000256" key="3">
    <source>
        <dbReference type="ARBA" id="ARBA00022763"/>
    </source>
</evidence>
<dbReference type="InterPro" id="IPR014151">
    <property type="entry name" value="DNA_helicase_AddA"/>
</dbReference>
<dbReference type="GO" id="GO:0003677">
    <property type="term" value="F:DNA binding"/>
    <property type="evidence" value="ECO:0007669"/>
    <property type="project" value="UniProtKB-KW"/>
</dbReference>
<feature type="domain" description="UvrD-like helicase C-terminal" evidence="18">
    <location>
        <begin position="518"/>
        <end position="796"/>
    </location>
</feature>
<dbReference type="EMBL" id="JAMZFT010000002">
    <property type="protein sequence ID" value="MCP1337224.1"/>
    <property type="molecule type" value="Genomic_DNA"/>
</dbReference>
<comment type="catalytic activity">
    <reaction evidence="11">
        <text>Couples ATP hydrolysis with the unwinding of duplex DNA by translocating in the 3'-5' direction.</text>
        <dbReference type="EC" id="5.6.2.4"/>
    </reaction>
</comment>
<evidence type="ECO:0000256" key="5">
    <source>
        <dbReference type="ARBA" id="ARBA00022806"/>
    </source>
</evidence>
<evidence type="ECO:0000256" key="10">
    <source>
        <dbReference type="ARBA" id="ARBA00023235"/>
    </source>
</evidence>
<dbReference type="SUPFAM" id="SSF52980">
    <property type="entry name" value="Restriction endonuclease-like"/>
    <property type="match status" value="1"/>
</dbReference>
<dbReference type="PANTHER" id="PTHR11070">
    <property type="entry name" value="UVRD / RECB / PCRA DNA HELICASE FAMILY MEMBER"/>
    <property type="match status" value="1"/>
</dbReference>
<dbReference type="EC" id="5.6.2.4" evidence="12"/>
<keyword evidence="10" id="KW-0413">Isomerase</keyword>
<evidence type="ECO:0000259" key="18">
    <source>
        <dbReference type="PROSITE" id="PS51217"/>
    </source>
</evidence>
<dbReference type="GO" id="GO:0005829">
    <property type="term" value="C:cytosol"/>
    <property type="evidence" value="ECO:0007669"/>
    <property type="project" value="TreeGrafter"/>
</dbReference>
<keyword evidence="5 15" id="KW-0347">Helicase</keyword>
<dbReference type="Gene3D" id="3.90.320.10">
    <property type="match status" value="1"/>
</dbReference>
<dbReference type="GO" id="GO:0000725">
    <property type="term" value="P:recombinational repair"/>
    <property type="evidence" value="ECO:0007669"/>
    <property type="project" value="TreeGrafter"/>
</dbReference>
<evidence type="ECO:0000256" key="4">
    <source>
        <dbReference type="ARBA" id="ARBA00022801"/>
    </source>
</evidence>
<keyword evidence="20" id="KW-1185">Reference proteome</keyword>
<comment type="caution">
    <text evidence="19">The sequence shown here is derived from an EMBL/GenBank/DDBJ whole genome shotgun (WGS) entry which is preliminary data.</text>
</comment>
<dbReference type="PROSITE" id="PS51217">
    <property type="entry name" value="UVRD_HELICASE_CTER"/>
    <property type="match status" value="1"/>
</dbReference>
<dbReference type="AlphaFoldDB" id="A0A9J6PHD3"/>
<dbReference type="Gene3D" id="1.10.486.10">
    <property type="entry name" value="PCRA, domain 4"/>
    <property type="match status" value="1"/>
</dbReference>
<keyword evidence="2 15" id="KW-0547">Nucleotide-binding</keyword>